<evidence type="ECO:0000313" key="5">
    <source>
        <dbReference type="EMBL" id="OOQ86377.1"/>
    </source>
</evidence>
<dbReference type="FunFam" id="3.40.30.10:FF:000148">
    <property type="entry name" value="Elongation factor 1B gamma"/>
    <property type="match status" value="1"/>
</dbReference>
<dbReference type="Proteomes" id="UP000190744">
    <property type="component" value="Unassembled WGS sequence"/>
</dbReference>
<dbReference type="InterPro" id="IPR050802">
    <property type="entry name" value="EF-GSTs"/>
</dbReference>
<name>A0A1S9RLJ1_PENBI</name>
<dbReference type="InterPro" id="IPR040079">
    <property type="entry name" value="Glutathione_S-Trfase"/>
</dbReference>
<dbReference type="SUPFAM" id="SSF47616">
    <property type="entry name" value="GST C-terminal domain-like"/>
    <property type="match status" value="1"/>
</dbReference>
<gene>
    <name evidence="5" type="ORF">PEBR_21673</name>
</gene>
<dbReference type="PROSITE" id="PS50404">
    <property type="entry name" value="GST_NTER"/>
    <property type="match status" value="1"/>
</dbReference>
<proteinExistence type="inferred from homology"/>
<dbReference type="SFLD" id="SFLDG00358">
    <property type="entry name" value="Main_(cytGST)"/>
    <property type="match status" value="1"/>
</dbReference>
<dbReference type="InterPro" id="IPR004045">
    <property type="entry name" value="Glutathione_S-Trfase_N"/>
</dbReference>
<dbReference type="Pfam" id="PF02798">
    <property type="entry name" value="GST_N"/>
    <property type="match status" value="1"/>
</dbReference>
<organism evidence="5 6">
    <name type="scientific">Penicillium brasilianum</name>
    <dbReference type="NCBI Taxonomy" id="104259"/>
    <lineage>
        <taxon>Eukaryota</taxon>
        <taxon>Fungi</taxon>
        <taxon>Dikarya</taxon>
        <taxon>Ascomycota</taxon>
        <taxon>Pezizomycotina</taxon>
        <taxon>Eurotiomycetes</taxon>
        <taxon>Eurotiomycetidae</taxon>
        <taxon>Eurotiales</taxon>
        <taxon>Aspergillaceae</taxon>
        <taxon>Penicillium</taxon>
    </lineage>
</organism>
<keyword evidence="5" id="KW-0648">Protein biosynthesis</keyword>
<evidence type="ECO:0000256" key="2">
    <source>
        <dbReference type="RuleBase" id="RU003494"/>
    </source>
</evidence>
<feature type="domain" description="GST C-terminal" evidence="4">
    <location>
        <begin position="90"/>
        <end position="222"/>
    </location>
</feature>
<dbReference type="PROSITE" id="PS50405">
    <property type="entry name" value="GST_CTER"/>
    <property type="match status" value="1"/>
</dbReference>
<dbReference type="GO" id="GO:0003746">
    <property type="term" value="F:translation elongation factor activity"/>
    <property type="evidence" value="ECO:0007669"/>
    <property type="project" value="UniProtKB-KW"/>
</dbReference>
<dbReference type="SUPFAM" id="SSF52833">
    <property type="entry name" value="Thioredoxin-like"/>
    <property type="match status" value="1"/>
</dbReference>
<feature type="domain" description="GST N-terminal" evidence="3">
    <location>
        <begin position="3"/>
        <end position="84"/>
    </location>
</feature>
<comment type="caution">
    <text evidence="5">The sequence shown here is derived from an EMBL/GenBank/DDBJ whole genome shotgun (WGS) entry which is preliminary data.</text>
</comment>
<evidence type="ECO:0000256" key="1">
    <source>
        <dbReference type="ARBA" id="ARBA00007409"/>
    </source>
</evidence>
<evidence type="ECO:0000313" key="6">
    <source>
        <dbReference type="Proteomes" id="UP000190744"/>
    </source>
</evidence>
<dbReference type="Gene3D" id="3.40.30.10">
    <property type="entry name" value="Glutaredoxin"/>
    <property type="match status" value="1"/>
</dbReference>
<dbReference type="GO" id="GO:0005737">
    <property type="term" value="C:cytoplasm"/>
    <property type="evidence" value="ECO:0007669"/>
    <property type="project" value="TreeGrafter"/>
</dbReference>
<dbReference type="EMBL" id="LJBN01000143">
    <property type="protein sequence ID" value="OOQ86377.1"/>
    <property type="molecule type" value="Genomic_DNA"/>
</dbReference>
<dbReference type="SFLD" id="SFLDS00019">
    <property type="entry name" value="Glutathione_Transferase_(cytos"/>
    <property type="match status" value="1"/>
</dbReference>
<accession>A0A1S9RLJ1</accession>
<evidence type="ECO:0000259" key="3">
    <source>
        <dbReference type="PROSITE" id="PS50404"/>
    </source>
</evidence>
<dbReference type="Pfam" id="PF00043">
    <property type="entry name" value="GST_C"/>
    <property type="match status" value="1"/>
</dbReference>
<dbReference type="Gene3D" id="1.20.1050.10">
    <property type="match status" value="1"/>
</dbReference>
<dbReference type="InterPro" id="IPR036249">
    <property type="entry name" value="Thioredoxin-like_sf"/>
</dbReference>
<dbReference type="PANTHER" id="PTHR43986:SF10">
    <property type="entry name" value="ELONGATION FACTOR EEF-1B GAMMA SUBUNIT, PUTATIVE (AFU_ORTHOLOGUE AFUA_1G17120)-RELATED"/>
    <property type="match status" value="1"/>
</dbReference>
<keyword evidence="5" id="KW-0251">Elongation factor</keyword>
<dbReference type="CDD" id="cd03044">
    <property type="entry name" value="GST_N_EF1Bgamma"/>
    <property type="match status" value="1"/>
</dbReference>
<evidence type="ECO:0000259" key="4">
    <source>
        <dbReference type="PROSITE" id="PS50405"/>
    </source>
</evidence>
<sequence>MAPFGKIYTYPNNARVIKAQAVANLNNLELTISDFQMGITNRSPEFLAKFPLGKVPAFEGTDGTTLIESDAITQYIAESGPAAPQLLGSTTLQRAQIRQWILFADGETLSPTIELILPRVGLRPFDAEKEKISLDRLERSLGFLEEHLKDGKVWLSSSEKQGLSLADITLASALTWGFSRVIDVEMRAKYPYLVEWFKRTIQAEGVKQAFGEQAFVEKRTTPSV</sequence>
<dbReference type="AlphaFoldDB" id="A0A1S9RLJ1"/>
<dbReference type="InterPro" id="IPR036282">
    <property type="entry name" value="Glutathione-S-Trfase_C_sf"/>
</dbReference>
<dbReference type="PANTHER" id="PTHR43986">
    <property type="entry name" value="ELONGATION FACTOR 1-GAMMA"/>
    <property type="match status" value="1"/>
</dbReference>
<protein>
    <submittedName>
        <fullName evidence="5">Putative translation elongation factor eEF-1B gamma subunit</fullName>
    </submittedName>
</protein>
<dbReference type="InterPro" id="IPR004046">
    <property type="entry name" value="GST_C"/>
</dbReference>
<comment type="similarity">
    <text evidence="1 2">Belongs to the GST superfamily.</text>
</comment>
<dbReference type="InterPro" id="IPR010987">
    <property type="entry name" value="Glutathione-S-Trfase_C-like"/>
</dbReference>
<reference evidence="6" key="1">
    <citation type="submission" date="2015-09" db="EMBL/GenBank/DDBJ databases">
        <authorList>
            <person name="Fill T.P."/>
            <person name="Baretta J.F."/>
            <person name="de Almeida L.G."/>
            <person name="Rocha M."/>
            <person name="de Souza D.H."/>
            <person name="Malavazi I."/>
            <person name="Cerdeira L.T."/>
            <person name="Hong H."/>
            <person name="Samborskyy M."/>
            <person name="de Vasconcelos A.T."/>
            <person name="Leadlay P."/>
            <person name="Rodrigues-Filho E."/>
        </authorList>
    </citation>
    <scope>NUCLEOTIDE SEQUENCE [LARGE SCALE GENOMIC DNA]</scope>
    <source>
        <strain evidence="6">LaBioMMi 136</strain>
    </source>
</reference>
<dbReference type="CDD" id="cd03181">
    <property type="entry name" value="GST_C_EF1Bgamma_like"/>
    <property type="match status" value="1"/>
</dbReference>
<dbReference type="GO" id="GO:0005634">
    <property type="term" value="C:nucleus"/>
    <property type="evidence" value="ECO:0007669"/>
    <property type="project" value="TreeGrafter"/>
</dbReference>